<comment type="subcellular location">
    <subcellularLocation>
        <location evidence="1">Periplasm</location>
    </subcellularLocation>
</comment>
<comment type="caution">
    <text evidence="8">The sequence shown here is derived from an EMBL/GenBank/DDBJ whole genome shotgun (WGS) entry which is preliminary data.</text>
</comment>
<dbReference type="InterPro" id="IPR007055">
    <property type="entry name" value="BON_dom"/>
</dbReference>
<keyword evidence="2" id="KW-0732">Signal</keyword>
<dbReference type="EMBL" id="QYUQ01000002">
    <property type="protein sequence ID" value="RJG04301.1"/>
    <property type="molecule type" value="Genomic_DNA"/>
</dbReference>
<dbReference type="PANTHER" id="PTHR34606">
    <property type="entry name" value="BON DOMAIN-CONTAINING PROTEIN"/>
    <property type="match status" value="1"/>
</dbReference>
<dbReference type="GO" id="GO:0042597">
    <property type="term" value="C:periplasmic space"/>
    <property type="evidence" value="ECO:0007669"/>
    <property type="project" value="UniProtKB-SubCell"/>
</dbReference>
<dbReference type="Pfam" id="PF04972">
    <property type="entry name" value="BON"/>
    <property type="match status" value="1"/>
</dbReference>
<dbReference type="OrthoDB" id="8560732at2"/>
<evidence type="ECO:0000256" key="6">
    <source>
        <dbReference type="SAM" id="MobiDB-lite"/>
    </source>
</evidence>
<organism evidence="8 9">
    <name type="scientific">Noviherbaspirillum sedimenti</name>
    <dbReference type="NCBI Taxonomy" id="2320865"/>
    <lineage>
        <taxon>Bacteria</taxon>
        <taxon>Pseudomonadati</taxon>
        <taxon>Pseudomonadota</taxon>
        <taxon>Betaproteobacteria</taxon>
        <taxon>Burkholderiales</taxon>
        <taxon>Oxalobacteraceae</taxon>
        <taxon>Noviherbaspirillum</taxon>
    </lineage>
</organism>
<keyword evidence="9" id="KW-1185">Reference proteome</keyword>
<dbReference type="FunFam" id="3.30.1340.30:FF:000001">
    <property type="entry name" value="Molecular chaperone OsmY"/>
    <property type="match status" value="1"/>
</dbReference>
<evidence type="ECO:0000256" key="5">
    <source>
        <dbReference type="ARBA" id="ARBA00070588"/>
    </source>
</evidence>
<evidence type="ECO:0000256" key="3">
    <source>
        <dbReference type="ARBA" id="ARBA00022737"/>
    </source>
</evidence>
<dbReference type="PROSITE" id="PS50914">
    <property type="entry name" value="BON"/>
    <property type="match status" value="1"/>
</dbReference>
<accession>A0A3A3G8K1</accession>
<evidence type="ECO:0000256" key="4">
    <source>
        <dbReference type="ARBA" id="ARBA00022764"/>
    </source>
</evidence>
<proteinExistence type="predicted"/>
<dbReference type="Proteomes" id="UP000266327">
    <property type="component" value="Unassembled WGS sequence"/>
</dbReference>
<name>A0A3A3G8K1_9BURK</name>
<feature type="region of interest" description="Disordered" evidence="6">
    <location>
        <begin position="1"/>
        <end position="31"/>
    </location>
</feature>
<dbReference type="AlphaFoldDB" id="A0A3A3G8K1"/>
<evidence type="ECO:0000256" key="1">
    <source>
        <dbReference type="ARBA" id="ARBA00004418"/>
    </source>
</evidence>
<dbReference type="PANTHER" id="PTHR34606:SF15">
    <property type="entry name" value="BON DOMAIN-CONTAINING PROTEIN"/>
    <property type="match status" value="1"/>
</dbReference>
<feature type="compositionally biased region" description="Low complexity" evidence="6">
    <location>
        <begin position="1"/>
        <end position="19"/>
    </location>
</feature>
<feature type="domain" description="BON" evidence="7">
    <location>
        <begin position="29"/>
        <end position="97"/>
    </location>
</feature>
<dbReference type="Gene3D" id="3.30.1340.30">
    <property type="match status" value="1"/>
</dbReference>
<protein>
    <recommendedName>
        <fullName evidence="5">Osmotically-inducible protein Y</fullName>
    </recommendedName>
</protein>
<gene>
    <name evidence="8" type="ORF">D3878_08340</name>
</gene>
<sequence>MSSGASESSSASGSYGNGSLTQRAERGIEDSVITTKAKTALLADTTVKGTDIHVETNKGVVSLSGMVDTERQRERAASIVKGIDGVSSVDNKMTVKQ</sequence>
<keyword evidence="4" id="KW-0574">Periplasm</keyword>
<evidence type="ECO:0000256" key="2">
    <source>
        <dbReference type="ARBA" id="ARBA00022729"/>
    </source>
</evidence>
<evidence type="ECO:0000259" key="7">
    <source>
        <dbReference type="PROSITE" id="PS50914"/>
    </source>
</evidence>
<dbReference type="SMART" id="SM00749">
    <property type="entry name" value="BON"/>
    <property type="match status" value="1"/>
</dbReference>
<reference evidence="9" key="1">
    <citation type="submission" date="2018-09" db="EMBL/GenBank/DDBJ databases">
        <authorList>
            <person name="Zhu H."/>
        </authorList>
    </citation>
    <scope>NUCLEOTIDE SEQUENCE [LARGE SCALE GENOMIC DNA]</scope>
    <source>
        <strain evidence="9">K1S02-23</strain>
    </source>
</reference>
<dbReference type="InterPro" id="IPR051686">
    <property type="entry name" value="Lipoprotein_DolP"/>
</dbReference>
<keyword evidence="3" id="KW-0677">Repeat</keyword>
<dbReference type="InterPro" id="IPR014004">
    <property type="entry name" value="Transpt-assoc_nodulatn_dom_bac"/>
</dbReference>
<evidence type="ECO:0000313" key="8">
    <source>
        <dbReference type="EMBL" id="RJG04301.1"/>
    </source>
</evidence>
<evidence type="ECO:0000313" key="9">
    <source>
        <dbReference type="Proteomes" id="UP000266327"/>
    </source>
</evidence>